<name>Q0RSD0_FRAAA</name>
<dbReference type="KEGG" id="fal:FRAAL0866"/>
<reference evidence="1 2" key="1">
    <citation type="journal article" date="2007" name="Genome Res.">
        <title>Genome characteristics of facultatively symbiotic Frankia sp. strains reflect host range and host plant biogeography.</title>
        <authorList>
            <person name="Normand P."/>
            <person name="Lapierre P."/>
            <person name="Tisa L.S."/>
            <person name="Gogarten J.P."/>
            <person name="Alloisio N."/>
            <person name="Bagnarol E."/>
            <person name="Bassi C.A."/>
            <person name="Berry A.M."/>
            <person name="Bickhart D.M."/>
            <person name="Choisne N."/>
            <person name="Couloux A."/>
            <person name="Cournoyer B."/>
            <person name="Cruveiller S."/>
            <person name="Daubin V."/>
            <person name="Demange N."/>
            <person name="Francino M.P."/>
            <person name="Goltsman E."/>
            <person name="Huang Y."/>
            <person name="Kopp O.R."/>
            <person name="Labarre L."/>
            <person name="Lapidus A."/>
            <person name="Lavire C."/>
            <person name="Marechal J."/>
            <person name="Martinez M."/>
            <person name="Mastronunzio J.E."/>
            <person name="Mullin B.C."/>
            <person name="Niemann J."/>
            <person name="Pujic P."/>
            <person name="Rawnsley T."/>
            <person name="Rouy Z."/>
            <person name="Schenowitz C."/>
            <person name="Sellstedt A."/>
            <person name="Tavares F."/>
            <person name="Tomkins J.P."/>
            <person name="Vallenet D."/>
            <person name="Valverde C."/>
            <person name="Wall L.G."/>
            <person name="Wang Y."/>
            <person name="Medigue C."/>
            <person name="Benson D.R."/>
        </authorList>
    </citation>
    <scope>NUCLEOTIDE SEQUENCE [LARGE SCALE GENOMIC DNA]</scope>
    <source>
        <strain evidence="2">DSM 45986 / CECT 9034 / ACN14a</strain>
    </source>
</reference>
<dbReference type="AlphaFoldDB" id="Q0RSD0"/>
<dbReference type="OrthoDB" id="1495085at2"/>
<dbReference type="eggNOG" id="ENOG5031R5T">
    <property type="taxonomic scope" value="Bacteria"/>
</dbReference>
<proteinExistence type="predicted"/>
<dbReference type="EMBL" id="CT573213">
    <property type="protein sequence ID" value="CAJ59534.1"/>
    <property type="molecule type" value="Genomic_DNA"/>
</dbReference>
<dbReference type="STRING" id="326424.FRAAL0866"/>
<accession>Q0RSD0</accession>
<sequence length="127" mass="13387">MRPPYPAEVAVTRVLIVGFDPNALPGVDAEAIARGLAHGLERVQAAGCLVEQLLVPLDESAVDRIKRAVVGQAWDVIVIGGGIRKPEPLLEFFETVVNLIHSGAPAARIAFNSDGGSSLEAVQRVLS</sequence>
<protein>
    <submittedName>
        <fullName evidence="1">Uncharacterized protein</fullName>
    </submittedName>
</protein>
<evidence type="ECO:0000313" key="1">
    <source>
        <dbReference type="EMBL" id="CAJ59534.1"/>
    </source>
</evidence>
<dbReference type="HOGENOM" id="CLU_155849_0_0_11"/>
<dbReference type="Proteomes" id="UP000000657">
    <property type="component" value="Chromosome"/>
</dbReference>
<evidence type="ECO:0000313" key="2">
    <source>
        <dbReference type="Proteomes" id="UP000000657"/>
    </source>
</evidence>
<gene>
    <name evidence="1" type="ordered locus">FRAAL0866</name>
</gene>
<keyword evidence="2" id="KW-1185">Reference proteome</keyword>
<organism evidence="1 2">
    <name type="scientific">Frankia alni (strain DSM 45986 / CECT 9034 / ACN14a)</name>
    <dbReference type="NCBI Taxonomy" id="326424"/>
    <lineage>
        <taxon>Bacteria</taxon>
        <taxon>Bacillati</taxon>
        <taxon>Actinomycetota</taxon>
        <taxon>Actinomycetes</taxon>
        <taxon>Frankiales</taxon>
        <taxon>Frankiaceae</taxon>
        <taxon>Frankia</taxon>
    </lineage>
</organism>